<keyword evidence="8" id="KW-1185">Reference proteome</keyword>
<proteinExistence type="predicted"/>
<sequence>KQVAISSRATNILSKSSIEKILNNTFWDKIEMALNLLEPISKWITILESDSSNLSHTCIAFHSIQMHLNKTLLHSFLTKEEENLIIQKLGKRKTMALKKIHFAAHLLDGNNKGKCLDNSESIDAVEYISSLCARMNLNIPDILSELAMYRSCEGLWSKKFIWDSLKKRSDGTQIGLLTWWKGICSSSKLSQIAIAILSCPPTSASTERSFSTYGLIHTAKRNRLTNERAAKLVYIKHNLKLNDVPKQVKIGPCDDYIEPEMSEVDEEEVHLYLSDSEDNEEN</sequence>
<dbReference type="GO" id="GO:0005634">
    <property type="term" value="C:nucleus"/>
    <property type="evidence" value="ECO:0007669"/>
    <property type="project" value="UniProtKB-SubCell"/>
</dbReference>
<dbReference type="PANTHER" id="PTHR46481:SF10">
    <property type="entry name" value="ZINC FINGER BED DOMAIN-CONTAINING PROTEIN 39"/>
    <property type="match status" value="1"/>
</dbReference>
<dbReference type="GO" id="GO:0008270">
    <property type="term" value="F:zinc ion binding"/>
    <property type="evidence" value="ECO:0007669"/>
    <property type="project" value="UniProtKB-KW"/>
</dbReference>
<keyword evidence="4" id="KW-0862">Zinc</keyword>
<dbReference type="InterPro" id="IPR052035">
    <property type="entry name" value="ZnF_BED_domain_contain"/>
</dbReference>
<accession>A0A6G0VKG3</accession>
<name>A0A6G0VKG3_APHCR</name>
<dbReference type="Pfam" id="PF05699">
    <property type="entry name" value="Dimer_Tnp_hAT"/>
    <property type="match status" value="1"/>
</dbReference>
<feature type="non-terminal residue" evidence="7">
    <location>
        <position position="1"/>
    </location>
</feature>
<dbReference type="InterPro" id="IPR012337">
    <property type="entry name" value="RNaseH-like_sf"/>
</dbReference>
<evidence type="ECO:0000256" key="4">
    <source>
        <dbReference type="ARBA" id="ARBA00022833"/>
    </source>
</evidence>
<evidence type="ECO:0000313" key="7">
    <source>
        <dbReference type="EMBL" id="KAF0692783.1"/>
    </source>
</evidence>
<evidence type="ECO:0000256" key="2">
    <source>
        <dbReference type="ARBA" id="ARBA00022723"/>
    </source>
</evidence>
<gene>
    <name evidence="7" type="ORF">FWK35_00039326</name>
</gene>
<keyword evidence="5" id="KW-0539">Nucleus</keyword>
<keyword evidence="2" id="KW-0479">Metal-binding</keyword>
<evidence type="ECO:0000313" key="8">
    <source>
        <dbReference type="Proteomes" id="UP000478052"/>
    </source>
</evidence>
<dbReference type="EMBL" id="VUJU01015659">
    <property type="protein sequence ID" value="KAF0692783.1"/>
    <property type="molecule type" value="Genomic_DNA"/>
</dbReference>
<dbReference type="GO" id="GO:0046983">
    <property type="term" value="F:protein dimerization activity"/>
    <property type="evidence" value="ECO:0007669"/>
    <property type="project" value="InterPro"/>
</dbReference>
<evidence type="ECO:0000256" key="1">
    <source>
        <dbReference type="ARBA" id="ARBA00004123"/>
    </source>
</evidence>
<keyword evidence="3" id="KW-0863">Zinc-finger</keyword>
<dbReference type="SUPFAM" id="SSF53098">
    <property type="entry name" value="Ribonuclease H-like"/>
    <property type="match status" value="1"/>
</dbReference>
<evidence type="ECO:0000256" key="5">
    <source>
        <dbReference type="ARBA" id="ARBA00023242"/>
    </source>
</evidence>
<protein>
    <submittedName>
        <fullName evidence="7">Zinc finger BED domain-containing protein 4</fullName>
    </submittedName>
</protein>
<comment type="caution">
    <text evidence="7">The sequence shown here is derived from an EMBL/GenBank/DDBJ whole genome shotgun (WGS) entry which is preliminary data.</text>
</comment>
<reference evidence="7 8" key="1">
    <citation type="submission" date="2019-08" db="EMBL/GenBank/DDBJ databases">
        <title>Whole genome of Aphis craccivora.</title>
        <authorList>
            <person name="Voronova N.V."/>
            <person name="Shulinski R.S."/>
            <person name="Bandarenka Y.V."/>
            <person name="Zhorov D.G."/>
            <person name="Warner D."/>
        </authorList>
    </citation>
    <scope>NUCLEOTIDE SEQUENCE [LARGE SCALE GENOMIC DNA]</scope>
    <source>
        <strain evidence="7">180601</strain>
        <tissue evidence="7">Whole Body</tissue>
    </source>
</reference>
<feature type="domain" description="HAT C-terminal dimerisation" evidence="6">
    <location>
        <begin position="166"/>
        <end position="239"/>
    </location>
</feature>
<dbReference type="Proteomes" id="UP000478052">
    <property type="component" value="Unassembled WGS sequence"/>
</dbReference>
<dbReference type="AlphaFoldDB" id="A0A6G0VKG3"/>
<dbReference type="PANTHER" id="PTHR46481">
    <property type="entry name" value="ZINC FINGER BED DOMAIN-CONTAINING PROTEIN 4"/>
    <property type="match status" value="1"/>
</dbReference>
<comment type="subcellular location">
    <subcellularLocation>
        <location evidence="1">Nucleus</location>
    </subcellularLocation>
</comment>
<dbReference type="OrthoDB" id="4951847at2759"/>
<organism evidence="7 8">
    <name type="scientific">Aphis craccivora</name>
    <name type="common">Cowpea aphid</name>
    <dbReference type="NCBI Taxonomy" id="307492"/>
    <lineage>
        <taxon>Eukaryota</taxon>
        <taxon>Metazoa</taxon>
        <taxon>Ecdysozoa</taxon>
        <taxon>Arthropoda</taxon>
        <taxon>Hexapoda</taxon>
        <taxon>Insecta</taxon>
        <taxon>Pterygota</taxon>
        <taxon>Neoptera</taxon>
        <taxon>Paraneoptera</taxon>
        <taxon>Hemiptera</taxon>
        <taxon>Sternorrhyncha</taxon>
        <taxon>Aphidomorpha</taxon>
        <taxon>Aphidoidea</taxon>
        <taxon>Aphididae</taxon>
        <taxon>Aphidini</taxon>
        <taxon>Aphis</taxon>
        <taxon>Aphis</taxon>
    </lineage>
</organism>
<evidence type="ECO:0000259" key="6">
    <source>
        <dbReference type="Pfam" id="PF05699"/>
    </source>
</evidence>
<dbReference type="InterPro" id="IPR008906">
    <property type="entry name" value="HATC_C_dom"/>
</dbReference>
<evidence type="ECO:0000256" key="3">
    <source>
        <dbReference type="ARBA" id="ARBA00022771"/>
    </source>
</evidence>